<reference evidence="1" key="1">
    <citation type="submission" date="2020-07" db="EMBL/GenBank/DDBJ databases">
        <title>Genome sequence and genetic diversity analysis of an under-domesticated orphan crop, white fonio (Digitaria exilis).</title>
        <authorList>
            <person name="Bennetzen J.L."/>
            <person name="Chen S."/>
            <person name="Ma X."/>
            <person name="Wang X."/>
            <person name="Yssel A.E.J."/>
            <person name="Chaluvadi S.R."/>
            <person name="Johnson M."/>
            <person name="Gangashetty P."/>
            <person name="Hamidou F."/>
            <person name="Sanogo M.D."/>
            <person name="Zwaenepoel A."/>
            <person name="Wallace J."/>
            <person name="Van De Peer Y."/>
            <person name="Van Deynze A."/>
        </authorList>
    </citation>
    <scope>NUCLEOTIDE SEQUENCE</scope>
    <source>
        <tissue evidence="1">Leaves</tissue>
    </source>
</reference>
<evidence type="ECO:0000313" key="2">
    <source>
        <dbReference type="Proteomes" id="UP000636709"/>
    </source>
</evidence>
<name>A0A835BAX7_9POAL</name>
<protein>
    <submittedName>
        <fullName evidence="1">Uncharacterized protein</fullName>
    </submittedName>
</protein>
<dbReference type="OrthoDB" id="672942at2759"/>
<dbReference type="AlphaFoldDB" id="A0A835BAX7"/>
<dbReference type="Proteomes" id="UP000636709">
    <property type="component" value="Unassembled WGS sequence"/>
</dbReference>
<keyword evidence="2" id="KW-1185">Reference proteome</keyword>
<comment type="caution">
    <text evidence="1">The sequence shown here is derived from an EMBL/GenBank/DDBJ whole genome shotgun (WGS) entry which is preliminary data.</text>
</comment>
<sequence>MCLGEETSGEHQVHDVIDANTDIDANANADTIDANADIIDANAEAFVKAPASSDPAGFREADELRDLVDTWVEGIRAEAGRPAISAAMFRRRRAINHRDMALEFAQRRKVAVGMEDDELCRSVQDTMDTQVIGCCAYCGCNFSVVAVVNMPGIGGLCGVCGRQVRVHDPTPPVRDLPENAEERWKGWLPW</sequence>
<gene>
    <name evidence="1" type="ORF">HU200_037946</name>
</gene>
<dbReference type="EMBL" id="JACEFO010001901">
    <property type="protein sequence ID" value="KAF8694849.1"/>
    <property type="molecule type" value="Genomic_DNA"/>
</dbReference>
<evidence type="ECO:0000313" key="1">
    <source>
        <dbReference type="EMBL" id="KAF8694849.1"/>
    </source>
</evidence>
<organism evidence="1 2">
    <name type="scientific">Digitaria exilis</name>
    <dbReference type="NCBI Taxonomy" id="1010633"/>
    <lineage>
        <taxon>Eukaryota</taxon>
        <taxon>Viridiplantae</taxon>
        <taxon>Streptophyta</taxon>
        <taxon>Embryophyta</taxon>
        <taxon>Tracheophyta</taxon>
        <taxon>Spermatophyta</taxon>
        <taxon>Magnoliopsida</taxon>
        <taxon>Liliopsida</taxon>
        <taxon>Poales</taxon>
        <taxon>Poaceae</taxon>
        <taxon>PACMAD clade</taxon>
        <taxon>Panicoideae</taxon>
        <taxon>Panicodae</taxon>
        <taxon>Paniceae</taxon>
        <taxon>Anthephorinae</taxon>
        <taxon>Digitaria</taxon>
    </lineage>
</organism>
<accession>A0A835BAX7</accession>
<proteinExistence type="predicted"/>